<feature type="domain" description="DUF7492" evidence="3">
    <location>
        <begin position="22"/>
        <end position="246"/>
    </location>
</feature>
<feature type="region of interest" description="Disordered" evidence="1">
    <location>
        <begin position="324"/>
        <end position="361"/>
    </location>
</feature>
<accession>A0A395NA18</accession>
<protein>
    <recommendedName>
        <fullName evidence="3">DUF7492 domain-containing protein</fullName>
    </recommendedName>
</protein>
<feature type="chain" id="PRO_5017247009" description="DUF7492 domain-containing protein" evidence="2">
    <location>
        <begin position="24"/>
        <end position="506"/>
    </location>
</feature>
<feature type="region of interest" description="Disordered" evidence="1">
    <location>
        <begin position="463"/>
        <end position="482"/>
    </location>
</feature>
<evidence type="ECO:0000256" key="1">
    <source>
        <dbReference type="SAM" id="MobiDB-lite"/>
    </source>
</evidence>
<feature type="signal peptide" evidence="2">
    <location>
        <begin position="1"/>
        <end position="23"/>
    </location>
</feature>
<dbReference type="AlphaFoldDB" id="A0A395NA18"/>
<proteinExistence type="predicted"/>
<gene>
    <name evidence="4" type="ORF">TARUN_9509</name>
</gene>
<organism evidence="4 5">
    <name type="scientific">Trichoderma arundinaceum</name>
    <dbReference type="NCBI Taxonomy" id="490622"/>
    <lineage>
        <taxon>Eukaryota</taxon>
        <taxon>Fungi</taxon>
        <taxon>Dikarya</taxon>
        <taxon>Ascomycota</taxon>
        <taxon>Pezizomycotina</taxon>
        <taxon>Sordariomycetes</taxon>
        <taxon>Hypocreomycetidae</taxon>
        <taxon>Hypocreales</taxon>
        <taxon>Hypocreaceae</taxon>
        <taxon>Trichoderma</taxon>
    </lineage>
</organism>
<comment type="caution">
    <text evidence="4">The sequence shown here is derived from an EMBL/GenBank/DDBJ whole genome shotgun (WGS) entry which is preliminary data.</text>
</comment>
<dbReference type="OrthoDB" id="64281at2759"/>
<sequence length="506" mass="54328">MAPRRQSGLKAALVSTLAALADAHSWIERAYKVAPNGTMIGAQGYPRGWVPRNSTDPAFQDTIPQWLLPASGQSAYSGDEVLNKYKLEENPQFPMLEAAPGDHIALIHLENGHTTLPQNQPKKPQNRGTVFLYGTSQPKENERLFDVHLVWNKKGTGGDGRGVLLSTRNYDDGQCYQPNSGPISLQRAAELAPEGAVHDIELGCQSTIQLPSDLKPGSIYTIYWYWDWPDLDAANINFEATTNGLYPWAGTFMRGEKDPNGFTMAAIAKNESYASTIDIKITGDGSSSVAAKHANLLGDWVENQNIYSKAIKSQMGSNFQVNVDANGAGDGPGSAPATPTSHSHHHPPQVVPTTTPAGREGNVQPTVTLVVTMQPSTVWKTVYKTVPAEQAPSTPVPTPTPASPTLAQPRPTVIKTVTMHVPAVASSSTSTTTTTTTTTSTSTSTFQLTGSTVFKTITRHVPANGAVEQPTSTSSSSSSIKIISGRPTVTPFLPINQRRNWAFGHH</sequence>
<dbReference type="InterPro" id="IPR055915">
    <property type="entry name" value="DUF7492"/>
</dbReference>
<keyword evidence="5" id="KW-1185">Reference proteome</keyword>
<evidence type="ECO:0000259" key="3">
    <source>
        <dbReference type="Pfam" id="PF24320"/>
    </source>
</evidence>
<dbReference type="Pfam" id="PF24320">
    <property type="entry name" value="DUF7492"/>
    <property type="match status" value="1"/>
</dbReference>
<evidence type="ECO:0000313" key="4">
    <source>
        <dbReference type="EMBL" id="RFU72751.1"/>
    </source>
</evidence>
<dbReference type="Proteomes" id="UP000266272">
    <property type="component" value="Unassembled WGS sequence"/>
</dbReference>
<evidence type="ECO:0000256" key="2">
    <source>
        <dbReference type="SAM" id="SignalP"/>
    </source>
</evidence>
<name>A0A395NA18_TRIAR</name>
<keyword evidence="2" id="KW-0732">Signal</keyword>
<dbReference type="EMBL" id="PXOA01000779">
    <property type="protein sequence ID" value="RFU72751.1"/>
    <property type="molecule type" value="Genomic_DNA"/>
</dbReference>
<feature type="compositionally biased region" description="Low complexity" evidence="1">
    <location>
        <begin position="471"/>
        <end position="482"/>
    </location>
</feature>
<reference evidence="4 5" key="1">
    <citation type="journal article" date="2018" name="PLoS Pathog.">
        <title>Evolution of structural diversity of trichothecenes, a family of toxins produced by plant pathogenic and entomopathogenic fungi.</title>
        <authorList>
            <person name="Proctor R.H."/>
            <person name="McCormick S.P."/>
            <person name="Kim H.S."/>
            <person name="Cardoza R.E."/>
            <person name="Stanley A.M."/>
            <person name="Lindo L."/>
            <person name="Kelly A."/>
            <person name="Brown D.W."/>
            <person name="Lee T."/>
            <person name="Vaughan M.M."/>
            <person name="Alexander N.J."/>
            <person name="Busman M."/>
            <person name="Gutierrez S."/>
        </authorList>
    </citation>
    <scope>NUCLEOTIDE SEQUENCE [LARGE SCALE GENOMIC DNA]</scope>
    <source>
        <strain evidence="4 5">IBT 40837</strain>
    </source>
</reference>
<evidence type="ECO:0000313" key="5">
    <source>
        <dbReference type="Proteomes" id="UP000266272"/>
    </source>
</evidence>